<gene>
    <name evidence="2" type="ORF">DP120_00740</name>
</gene>
<keyword evidence="1" id="KW-1133">Transmembrane helix</keyword>
<reference evidence="2 3" key="1">
    <citation type="submission" date="2018-06" db="EMBL/GenBank/DDBJ databases">
        <title>The draft genome sequences of strains SCU63 and S1.</title>
        <authorList>
            <person name="Gan L."/>
        </authorList>
    </citation>
    <scope>NUCLEOTIDE SEQUENCE [LARGE SCALE GENOMIC DNA]</scope>
    <source>
        <strain evidence="2 3">SCU63</strain>
    </source>
</reference>
<proteinExistence type="predicted"/>
<feature type="transmembrane region" description="Helical" evidence="1">
    <location>
        <begin position="162"/>
        <end position="182"/>
    </location>
</feature>
<dbReference type="PANTHER" id="PTHR40078">
    <property type="entry name" value="INTEGRAL MEMBRANE PROTEIN-RELATED"/>
    <property type="match status" value="1"/>
</dbReference>
<dbReference type="PANTHER" id="PTHR40078:SF1">
    <property type="entry name" value="INTEGRAL MEMBRANE PROTEIN"/>
    <property type="match status" value="1"/>
</dbReference>
<dbReference type="EMBL" id="QLZR01000001">
    <property type="protein sequence ID" value="RAZ80851.1"/>
    <property type="molecule type" value="Genomic_DNA"/>
</dbReference>
<organism evidence="2 3">
    <name type="scientific">Planococcus halotolerans</name>
    <dbReference type="NCBI Taxonomy" id="2233542"/>
    <lineage>
        <taxon>Bacteria</taxon>
        <taxon>Bacillati</taxon>
        <taxon>Bacillota</taxon>
        <taxon>Bacilli</taxon>
        <taxon>Bacillales</taxon>
        <taxon>Caryophanaceae</taxon>
        <taxon>Planococcus</taxon>
    </lineage>
</organism>
<dbReference type="Proteomes" id="UP000251002">
    <property type="component" value="Unassembled WGS sequence"/>
</dbReference>
<keyword evidence="1" id="KW-0812">Transmembrane</keyword>
<keyword evidence="3" id="KW-1185">Reference proteome</keyword>
<evidence type="ECO:0000313" key="3">
    <source>
        <dbReference type="Proteomes" id="UP000251002"/>
    </source>
</evidence>
<keyword evidence="1" id="KW-0472">Membrane</keyword>
<evidence type="ECO:0000313" key="2">
    <source>
        <dbReference type="EMBL" id="RAZ80851.1"/>
    </source>
</evidence>
<feature type="transmembrane region" description="Helical" evidence="1">
    <location>
        <begin position="45"/>
        <end position="66"/>
    </location>
</feature>
<dbReference type="InterPro" id="IPR038750">
    <property type="entry name" value="YczE/YyaS-like"/>
</dbReference>
<comment type="caution">
    <text evidence="2">The sequence shown here is derived from an EMBL/GenBank/DDBJ whole genome shotgun (WGS) entry which is preliminary data.</text>
</comment>
<dbReference type="AlphaFoldDB" id="A0A365L6U2"/>
<protein>
    <submittedName>
        <fullName evidence="2">YitT family protein</fullName>
    </submittedName>
</protein>
<accession>A0A365L6U2</accession>
<dbReference type="Pfam" id="PF19700">
    <property type="entry name" value="DUF6198"/>
    <property type="match status" value="1"/>
</dbReference>
<name>A0A365L6U2_9BACL</name>
<sequence length="213" mass="23062">MMRTLFYRWLFFLSGLIILALGFTMIIKANKLGIGPWDVLHVGLFMNFGLTIGTWSILVAFILIIISTISQRRLPQIGTFLNMILIGVFIDIYYFLIPDIPSITGQVLILIGGIIVSGFGVGIYVAPKIGAGPRDSLMLVLMQKTGLSVTVVRAGIEITAALIGWALGGPVGIGTIAVALLTGRIVQYTLPQAEALLKKIIEKKDEVPPVLKV</sequence>
<feature type="transmembrane region" description="Helical" evidence="1">
    <location>
        <begin position="78"/>
        <end position="97"/>
    </location>
</feature>
<feature type="transmembrane region" description="Helical" evidence="1">
    <location>
        <begin position="103"/>
        <end position="125"/>
    </location>
</feature>
<evidence type="ECO:0000256" key="1">
    <source>
        <dbReference type="SAM" id="Phobius"/>
    </source>
</evidence>